<protein>
    <submittedName>
        <fullName evidence="1">Uncharacterized protein</fullName>
    </submittedName>
</protein>
<evidence type="ECO:0000313" key="1">
    <source>
        <dbReference type="EMBL" id="KMS65215.1"/>
    </source>
</evidence>
<dbReference type="EMBL" id="KQ112663">
    <property type="protein sequence ID" value="KMS65215.1"/>
    <property type="molecule type" value="Genomic_DNA"/>
</dbReference>
<evidence type="ECO:0000313" key="2">
    <source>
        <dbReference type="Proteomes" id="UP000035740"/>
    </source>
</evidence>
<dbReference type="AlphaFoldDB" id="A0A0J8BHL7"/>
<name>A0A0J8BHL7_BETVV</name>
<reference evidence="1 2" key="1">
    <citation type="journal article" date="2014" name="Nature">
        <title>The genome of the recently domesticated crop plant sugar beet (Beta vulgaris).</title>
        <authorList>
            <person name="Dohm J.C."/>
            <person name="Minoche A.E."/>
            <person name="Holtgrawe D."/>
            <person name="Capella-Gutierrez S."/>
            <person name="Zakrzewski F."/>
            <person name="Tafer H."/>
            <person name="Rupp O."/>
            <person name="Sorensen T.R."/>
            <person name="Stracke R."/>
            <person name="Reinhardt R."/>
            <person name="Goesmann A."/>
            <person name="Kraft T."/>
            <person name="Schulz B."/>
            <person name="Stadler P.F."/>
            <person name="Schmidt T."/>
            <person name="Gabaldon T."/>
            <person name="Lehrach H."/>
            <person name="Weisshaar B."/>
            <person name="Himmelbauer H."/>
        </authorList>
    </citation>
    <scope>NUCLEOTIDE SEQUENCE [LARGE SCALE GENOMIC DNA]</scope>
    <source>
        <tissue evidence="1">Taproot</tissue>
    </source>
</reference>
<gene>
    <name evidence="1" type="ORF">BVRB_038240</name>
</gene>
<keyword evidence="2" id="KW-1185">Reference proteome</keyword>
<proteinExistence type="predicted"/>
<dbReference type="Proteomes" id="UP000035740">
    <property type="component" value="Unassembled WGS sequence"/>
</dbReference>
<accession>A0A0J8BHL7</accession>
<sequence length="124" mass="14378">MIEDKTIPLDQRREILTSLLSSLTAAELRALYKRCVNNSNGKGDKSEILNKLMRYLFCQRCIDGSPYFTSPLFVKNFRECCSKRCRLSSTHLQALFRVYRLETLNFDSDLLSVRSGWNESQLLS</sequence>
<dbReference type="Gramene" id="KMS65215">
    <property type="protein sequence ID" value="KMS65215"/>
    <property type="gene ID" value="BVRB_038240"/>
</dbReference>
<feature type="non-terminal residue" evidence="1">
    <location>
        <position position="124"/>
    </location>
</feature>
<organism evidence="1 2">
    <name type="scientific">Beta vulgaris subsp. vulgaris</name>
    <name type="common">Beet</name>
    <dbReference type="NCBI Taxonomy" id="3555"/>
    <lineage>
        <taxon>Eukaryota</taxon>
        <taxon>Viridiplantae</taxon>
        <taxon>Streptophyta</taxon>
        <taxon>Embryophyta</taxon>
        <taxon>Tracheophyta</taxon>
        <taxon>Spermatophyta</taxon>
        <taxon>Magnoliopsida</taxon>
        <taxon>eudicotyledons</taxon>
        <taxon>Gunneridae</taxon>
        <taxon>Pentapetalae</taxon>
        <taxon>Caryophyllales</taxon>
        <taxon>Chenopodiaceae</taxon>
        <taxon>Betoideae</taxon>
        <taxon>Beta</taxon>
    </lineage>
</organism>